<reference evidence="1 2" key="1">
    <citation type="submission" date="2014-02" db="EMBL/GenBank/DDBJ databases">
        <title>Expanding our view of genomic diversity in Candidatus Accumulibacter clades.</title>
        <authorList>
            <person name="Skennerton C.T."/>
            <person name="Barr J.J."/>
            <person name="Slater F.R."/>
            <person name="Bond P.L."/>
            <person name="Tyson G.W."/>
        </authorList>
    </citation>
    <scope>NUCLEOTIDE SEQUENCE [LARGE SCALE GENOMIC DNA]</scope>
    <source>
        <strain evidence="2">BA-92</strain>
    </source>
</reference>
<protein>
    <submittedName>
        <fullName evidence="1">Uncharacterized protein</fullName>
    </submittedName>
</protein>
<proteinExistence type="predicted"/>
<dbReference type="AlphaFoldDB" id="A0A011PI80"/>
<gene>
    <name evidence="1" type="ORF">AW10_04160</name>
</gene>
<accession>A0A011PI80</accession>
<evidence type="ECO:0000313" key="1">
    <source>
        <dbReference type="EMBL" id="EXI76575.1"/>
    </source>
</evidence>
<dbReference type="Proteomes" id="UP000021816">
    <property type="component" value="Unassembled WGS sequence"/>
</dbReference>
<organism evidence="1 2">
    <name type="scientific">Candidatus Accumulibacter appositus</name>
    <dbReference type="NCBI Taxonomy" id="1454003"/>
    <lineage>
        <taxon>Bacteria</taxon>
        <taxon>Pseudomonadati</taxon>
        <taxon>Pseudomonadota</taxon>
        <taxon>Betaproteobacteria</taxon>
        <taxon>Candidatus Accumulibacter</taxon>
    </lineage>
</organism>
<dbReference type="EMBL" id="JEMX01000154">
    <property type="protein sequence ID" value="EXI76575.1"/>
    <property type="molecule type" value="Genomic_DNA"/>
</dbReference>
<dbReference type="PATRIC" id="fig|1454003.3.peg.4220"/>
<comment type="caution">
    <text evidence="1">The sequence shown here is derived from an EMBL/GenBank/DDBJ whole genome shotgun (WGS) entry which is preliminary data.</text>
</comment>
<name>A0A011PI80_9PROT</name>
<evidence type="ECO:0000313" key="2">
    <source>
        <dbReference type="Proteomes" id="UP000021816"/>
    </source>
</evidence>
<sequence>MAVDCRRLDHRLPLVGGLRPHARGRGQDEGALDDIRPALRVEEGDQRFADAEFGDRRLGVETRIGAQRLRGRADGFLVTRREGAQRVLDAVAELAENAVGNVERILGDEIDADAFRANQAHHLFDLFQQGGRRFAEQQVRLVEEEHQLRFFDIADFGQLFEKLGQQPEQESRVQPRRSHQLVGGEDVDHSPALLGLHQVGDVEHRLAEENVPALVAEIEQAALDGADRRRRDIAVLAAEALGILADVLQHRPQILEVEEQQAVVVGNPEHQLQDAGLGIVEGQQTRQQHRPHVRNRRPHGVTLLTEDVPESDRAFPRRVLLDAQRIETGLHLRRDTALCRQTREITLDIGHEHRHADLRKTFGEHLQGHRFSGTGGAGNQAVPIGKRWQQDQFGVFVLGDGEGFAHGRLRKVGLGGMRGNDISRDARMPSLIINHLRAGLLPRQHLQQDRDQ</sequence>